<dbReference type="PANTHER" id="PTHR21506">
    <property type="entry name" value="COMPONENT OF OLIGOMERIC GOLGI COMPLEX 6"/>
    <property type="match status" value="1"/>
</dbReference>
<gene>
    <name evidence="2" type="ORF">PPACK8108_LOCUS7517</name>
</gene>
<evidence type="ECO:0000259" key="1">
    <source>
        <dbReference type="Pfam" id="PF20653"/>
    </source>
</evidence>
<dbReference type="GO" id="GO:0017119">
    <property type="term" value="C:Golgi transport complex"/>
    <property type="evidence" value="ECO:0007669"/>
    <property type="project" value="InterPro"/>
</dbReference>
<proteinExistence type="predicted"/>
<protein>
    <submittedName>
        <fullName evidence="2">Expressed protein</fullName>
    </submittedName>
</protein>
<organism evidence="2 3">
    <name type="scientific">Phakopsora pachyrhizi</name>
    <name type="common">Asian soybean rust disease fungus</name>
    <dbReference type="NCBI Taxonomy" id="170000"/>
    <lineage>
        <taxon>Eukaryota</taxon>
        <taxon>Fungi</taxon>
        <taxon>Dikarya</taxon>
        <taxon>Basidiomycota</taxon>
        <taxon>Pucciniomycotina</taxon>
        <taxon>Pucciniomycetes</taxon>
        <taxon>Pucciniales</taxon>
        <taxon>Phakopsoraceae</taxon>
        <taxon>Phakopsora</taxon>
    </lineage>
</organism>
<keyword evidence="3" id="KW-1185">Reference proteome</keyword>
<feature type="domain" description="Conserved Oligomeric Golgi complex subunit 6 C-terminal" evidence="1">
    <location>
        <begin position="19"/>
        <end position="117"/>
    </location>
</feature>
<sequence length="117" mass="13364">MTCSQQSITVIRSDWIVPFYSLLRALSMQLISSLEPPPADLFVPIDLNESMANLKEIMSIYEASLEDYPMEKSLGRVLDLVIDPMLELVEKMAKMLSRKLDQLIFCVNCLEHVQNTL</sequence>
<dbReference type="Pfam" id="PF20653">
    <property type="entry name" value="COG6_C"/>
    <property type="match status" value="1"/>
</dbReference>
<accession>A0AAV0AV45</accession>
<dbReference type="AlphaFoldDB" id="A0AAV0AV45"/>
<evidence type="ECO:0000313" key="2">
    <source>
        <dbReference type="EMBL" id="CAH7672696.1"/>
    </source>
</evidence>
<dbReference type="PANTHER" id="PTHR21506:SF0">
    <property type="entry name" value="CONSERVED OLIGOMERIC GOLGI COMPLEX SUBUNIT 6"/>
    <property type="match status" value="1"/>
</dbReference>
<dbReference type="InterPro" id="IPR048369">
    <property type="entry name" value="COG6_C"/>
</dbReference>
<dbReference type="InterPro" id="IPR010490">
    <property type="entry name" value="COG6"/>
</dbReference>
<evidence type="ECO:0000313" key="3">
    <source>
        <dbReference type="Proteomes" id="UP001153365"/>
    </source>
</evidence>
<reference evidence="2" key="1">
    <citation type="submission" date="2022-06" db="EMBL/GenBank/DDBJ databases">
        <authorList>
            <consortium name="SYNGENTA / RWTH Aachen University"/>
        </authorList>
    </citation>
    <scope>NUCLEOTIDE SEQUENCE</scope>
</reference>
<name>A0AAV0AV45_PHAPC</name>
<dbReference type="Proteomes" id="UP001153365">
    <property type="component" value="Unassembled WGS sequence"/>
</dbReference>
<dbReference type="GO" id="GO:0006891">
    <property type="term" value="P:intra-Golgi vesicle-mediated transport"/>
    <property type="evidence" value="ECO:0007669"/>
    <property type="project" value="InterPro"/>
</dbReference>
<comment type="caution">
    <text evidence="2">The sequence shown here is derived from an EMBL/GenBank/DDBJ whole genome shotgun (WGS) entry which is preliminary data.</text>
</comment>
<dbReference type="EMBL" id="CALTRL010001481">
    <property type="protein sequence ID" value="CAH7672696.1"/>
    <property type="molecule type" value="Genomic_DNA"/>
</dbReference>